<evidence type="ECO:0000313" key="3">
    <source>
        <dbReference type="Proteomes" id="UP000244005"/>
    </source>
</evidence>
<proteinExistence type="predicted"/>
<dbReference type="AlphaFoldDB" id="A0A2R6XBM2"/>
<organism evidence="2 3">
    <name type="scientific">Marchantia polymorpha</name>
    <name type="common">Common liverwort</name>
    <name type="synonym">Marchantia aquatica</name>
    <dbReference type="NCBI Taxonomy" id="3197"/>
    <lineage>
        <taxon>Eukaryota</taxon>
        <taxon>Viridiplantae</taxon>
        <taxon>Streptophyta</taxon>
        <taxon>Embryophyta</taxon>
        <taxon>Marchantiophyta</taxon>
        <taxon>Marchantiopsida</taxon>
        <taxon>Marchantiidae</taxon>
        <taxon>Marchantiales</taxon>
        <taxon>Marchantiaceae</taxon>
        <taxon>Marchantia</taxon>
    </lineage>
</organism>
<evidence type="ECO:0000313" key="2">
    <source>
        <dbReference type="EMBL" id="PTQ43482.1"/>
    </source>
</evidence>
<protein>
    <submittedName>
        <fullName evidence="2">Uncharacterized protein</fullName>
    </submittedName>
</protein>
<feature type="compositionally biased region" description="Basic and acidic residues" evidence="1">
    <location>
        <begin position="15"/>
        <end position="24"/>
    </location>
</feature>
<accession>A0A2R6XBM2</accession>
<evidence type="ECO:0000256" key="1">
    <source>
        <dbReference type="SAM" id="MobiDB-lite"/>
    </source>
</evidence>
<dbReference type="OrthoDB" id="5516192at2759"/>
<feature type="region of interest" description="Disordered" evidence="1">
    <location>
        <begin position="1"/>
        <end position="24"/>
    </location>
</feature>
<feature type="compositionally biased region" description="Polar residues" evidence="1">
    <location>
        <begin position="1"/>
        <end position="14"/>
    </location>
</feature>
<feature type="region of interest" description="Disordered" evidence="1">
    <location>
        <begin position="87"/>
        <end position="111"/>
    </location>
</feature>
<dbReference type="EMBL" id="KZ772696">
    <property type="protein sequence ID" value="PTQ43482.1"/>
    <property type="molecule type" value="Genomic_DNA"/>
</dbReference>
<keyword evidence="3" id="KW-1185">Reference proteome</keyword>
<gene>
    <name evidence="2" type="ORF">MARPO_0024s0016</name>
</gene>
<name>A0A2R6XBM2_MARPO</name>
<feature type="compositionally biased region" description="Basic and acidic residues" evidence="1">
    <location>
        <begin position="100"/>
        <end position="111"/>
    </location>
</feature>
<dbReference type="PANTHER" id="PTHR36706">
    <property type="entry name" value="UNNAMED PRODUCT"/>
    <property type="match status" value="1"/>
</dbReference>
<dbReference type="Proteomes" id="UP000244005">
    <property type="component" value="Unassembled WGS sequence"/>
</dbReference>
<reference evidence="3" key="1">
    <citation type="journal article" date="2017" name="Cell">
        <title>Insights into land plant evolution garnered from the Marchantia polymorpha genome.</title>
        <authorList>
            <person name="Bowman J.L."/>
            <person name="Kohchi T."/>
            <person name="Yamato K.T."/>
            <person name="Jenkins J."/>
            <person name="Shu S."/>
            <person name="Ishizaki K."/>
            <person name="Yamaoka S."/>
            <person name="Nishihama R."/>
            <person name="Nakamura Y."/>
            <person name="Berger F."/>
            <person name="Adam C."/>
            <person name="Aki S.S."/>
            <person name="Althoff F."/>
            <person name="Araki T."/>
            <person name="Arteaga-Vazquez M.A."/>
            <person name="Balasubrmanian S."/>
            <person name="Barry K."/>
            <person name="Bauer D."/>
            <person name="Boehm C.R."/>
            <person name="Briginshaw L."/>
            <person name="Caballero-Perez J."/>
            <person name="Catarino B."/>
            <person name="Chen F."/>
            <person name="Chiyoda S."/>
            <person name="Chovatia M."/>
            <person name="Davies K.M."/>
            <person name="Delmans M."/>
            <person name="Demura T."/>
            <person name="Dierschke T."/>
            <person name="Dolan L."/>
            <person name="Dorantes-Acosta A.E."/>
            <person name="Eklund D.M."/>
            <person name="Florent S.N."/>
            <person name="Flores-Sandoval E."/>
            <person name="Fujiyama A."/>
            <person name="Fukuzawa H."/>
            <person name="Galik B."/>
            <person name="Grimanelli D."/>
            <person name="Grimwood J."/>
            <person name="Grossniklaus U."/>
            <person name="Hamada T."/>
            <person name="Haseloff J."/>
            <person name="Hetherington A.J."/>
            <person name="Higo A."/>
            <person name="Hirakawa Y."/>
            <person name="Hundley H.N."/>
            <person name="Ikeda Y."/>
            <person name="Inoue K."/>
            <person name="Inoue S.I."/>
            <person name="Ishida S."/>
            <person name="Jia Q."/>
            <person name="Kakita M."/>
            <person name="Kanazawa T."/>
            <person name="Kawai Y."/>
            <person name="Kawashima T."/>
            <person name="Kennedy M."/>
            <person name="Kinose K."/>
            <person name="Kinoshita T."/>
            <person name="Kohara Y."/>
            <person name="Koide E."/>
            <person name="Komatsu K."/>
            <person name="Kopischke S."/>
            <person name="Kubo M."/>
            <person name="Kyozuka J."/>
            <person name="Lagercrantz U."/>
            <person name="Lin S.S."/>
            <person name="Lindquist E."/>
            <person name="Lipzen A.M."/>
            <person name="Lu C.W."/>
            <person name="De Luna E."/>
            <person name="Martienssen R.A."/>
            <person name="Minamino N."/>
            <person name="Mizutani M."/>
            <person name="Mizutani M."/>
            <person name="Mochizuki N."/>
            <person name="Monte I."/>
            <person name="Mosher R."/>
            <person name="Nagasaki H."/>
            <person name="Nakagami H."/>
            <person name="Naramoto S."/>
            <person name="Nishitani K."/>
            <person name="Ohtani M."/>
            <person name="Okamoto T."/>
            <person name="Okumura M."/>
            <person name="Phillips J."/>
            <person name="Pollak B."/>
            <person name="Reinders A."/>
            <person name="Rovekamp M."/>
            <person name="Sano R."/>
            <person name="Sawa S."/>
            <person name="Schmid M.W."/>
            <person name="Shirakawa M."/>
            <person name="Solano R."/>
            <person name="Spunde A."/>
            <person name="Suetsugu N."/>
            <person name="Sugano S."/>
            <person name="Sugiyama A."/>
            <person name="Sun R."/>
            <person name="Suzuki Y."/>
            <person name="Takenaka M."/>
            <person name="Takezawa D."/>
            <person name="Tomogane H."/>
            <person name="Tsuzuki M."/>
            <person name="Ueda T."/>
            <person name="Umeda M."/>
            <person name="Ward J.M."/>
            <person name="Watanabe Y."/>
            <person name="Yazaki K."/>
            <person name="Yokoyama R."/>
            <person name="Yoshitake Y."/>
            <person name="Yotsui I."/>
            <person name="Zachgo S."/>
            <person name="Schmutz J."/>
        </authorList>
    </citation>
    <scope>NUCLEOTIDE SEQUENCE [LARGE SCALE GENOMIC DNA]</scope>
    <source>
        <strain evidence="3">Tak-1</strain>
    </source>
</reference>
<sequence>MEETNVASSGLEQTLRQDQEQPEDRRLAEARLGRQIYKHPEGKVARPHRCNDRLEDLIQALFEGDPRKNLPGPWRLLWQCIRSNPGEEPTEPFSFLKIDPPGKGDSKEGDK</sequence>